<feature type="region of interest" description="Disordered" evidence="1">
    <location>
        <begin position="60"/>
        <end position="83"/>
    </location>
</feature>
<feature type="region of interest" description="Disordered" evidence="1">
    <location>
        <begin position="442"/>
        <end position="482"/>
    </location>
</feature>
<protein>
    <recommendedName>
        <fullName evidence="2">PH domain-containing protein</fullName>
    </recommendedName>
</protein>
<dbReference type="OrthoDB" id="1749473at2759"/>
<evidence type="ECO:0000256" key="1">
    <source>
        <dbReference type="SAM" id="MobiDB-lite"/>
    </source>
</evidence>
<dbReference type="PROSITE" id="PS50003">
    <property type="entry name" value="PH_DOMAIN"/>
    <property type="match status" value="1"/>
</dbReference>
<feature type="region of interest" description="Disordered" evidence="1">
    <location>
        <begin position="104"/>
        <end position="138"/>
    </location>
</feature>
<name>A0A7C8IN12_9PEZI</name>
<feature type="region of interest" description="Disordered" evidence="1">
    <location>
        <begin position="191"/>
        <end position="211"/>
    </location>
</feature>
<feature type="compositionally biased region" description="Polar residues" evidence="1">
    <location>
        <begin position="1"/>
        <end position="12"/>
    </location>
</feature>
<feature type="region of interest" description="Disordered" evidence="1">
    <location>
        <begin position="787"/>
        <end position="824"/>
    </location>
</feature>
<feature type="compositionally biased region" description="Polar residues" evidence="1">
    <location>
        <begin position="114"/>
        <end position="134"/>
    </location>
</feature>
<feature type="compositionally biased region" description="Pro residues" evidence="1">
    <location>
        <begin position="799"/>
        <end position="812"/>
    </location>
</feature>
<dbReference type="InParanoid" id="A0A7C8IN12"/>
<keyword evidence="4" id="KW-1185">Reference proteome</keyword>
<feature type="compositionally biased region" description="Basic and acidic residues" evidence="1">
    <location>
        <begin position="198"/>
        <end position="211"/>
    </location>
</feature>
<dbReference type="EMBL" id="WUBL01000060">
    <property type="protein sequence ID" value="KAF2967886.1"/>
    <property type="molecule type" value="Genomic_DNA"/>
</dbReference>
<feature type="domain" description="PH" evidence="2">
    <location>
        <begin position="206"/>
        <end position="336"/>
    </location>
</feature>
<sequence>MGEVQLQASSGSAFDAQPISLRRARPPNLDLQNENRVPLRAEKPMKRDSKIGLRGIFTRTKTGKADRDIEEPSSRVTSRPPGIRASLADFGSWPYRLHSSRSEASLVGTASVDPRSTPTNLLSPYSPRSNTSSDRLPPTVPLRGRVVAAPWNPPPLFQVYPQAVKHATLLACNIPIEVLARYSETRSSRFTQESGSRNIEHGNDFNLRSKGDTLKKKQRLPGLKNSSEWTSKIFVLVTSGYLLQYASEGTFNRVPEKILQLTATSAAYASDLIPGRHWVLQVASTTDADGNIFMSPKSRRPKLSIRESKYTSNMLLVFENPESMDDWLVILRREIEFHGGKKKMSETGKVEADDLASETKPQPNQRAIVVKDRDRFSRVIAQDFSYTQESTFIDSVENGFATSLPHRCSIYTIDNSSPTASMVSSDGQRLDNLRDSGSSHRFSYVSSGQRTMVTSEGSSPACSPTRASFSSQGEDFQSHPSMPEVRLRPNAAAIVNRRQSMQTLISSFEPPLEQSSRPYANPTLGLSHENEQLSGPSVPNFSVPHAAGKRFSLNAPVFSSSSSVPQALEQERNGKISRKSPPTALLMSRPLSIVIDQPSPRSPCSPISLSRSVDSARSAQLESKHTAVDLDSSPEQGALNQIYPPRQSTQIHPSQLTGISEATSDICNQPIPKPGVNIVDRLDDNEINEQIPRAASSLDSHSARRRLSGISLDKDAYYKRSSLLIERRSSQSLPYSLPDADGLKPILADDKASLMVKASCSPKRSAPSLRAPLQSLTIDSQEKLVTLRRSMPQLNEGPPLAPPPNCALPPIPRKLSAGHDDIKI</sequence>
<comment type="caution">
    <text evidence="3">The sequence shown here is derived from an EMBL/GenBank/DDBJ whole genome shotgun (WGS) entry which is preliminary data.</text>
</comment>
<dbReference type="InterPro" id="IPR001849">
    <property type="entry name" value="PH_domain"/>
</dbReference>
<proteinExistence type="predicted"/>
<dbReference type="Proteomes" id="UP000481858">
    <property type="component" value="Unassembled WGS sequence"/>
</dbReference>
<evidence type="ECO:0000313" key="4">
    <source>
        <dbReference type="Proteomes" id="UP000481858"/>
    </source>
</evidence>
<reference evidence="3 4" key="1">
    <citation type="submission" date="2019-12" db="EMBL/GenBank/DDBJ databases">
        <title>Draft genome sequence of the ascomycete Xylaria multiplex DSM 110363.</title>
        <authorList>
            <person name="Buettner E."/>
            <person name="Kellner H."/>
        </authorList>
    </citation>
    <scope>NUCLEOTIDE SEQUENCE [LARGE SCALE GENOMIC DNA]</scope>
    <source>
        <strain evidence="3 4">DSM 110363</strain>
    </source>
</reference>
<feature type="region of interest" description="Disordered" evidence="1">
    <location>
        <begin position="1"/>
        <end position="43"/>
    </location>
</feature>
<accession>A0A7C8IN12</accession>
<dbReference type="AlphaFoldDB" id="A0A7C8IN12"/>
<gene>
    <name evidence="3" type="ORF">GQX73_g5709</name>
</gene>
<evidence type="ECO:0000259" key="2">
    <source>
        <dbReference type="PROSITE" id="PS50003"/>
    </source>
</evidence>
<evidence type="ECO:0000313" key="3">
    <source>
        <dbReference type="EMBL" id="KAF2967886.1"/>
    </source>
</evidence>
<organism evidence="3 4">
    <name type="scientific">Xylaria multiplex</name>
    <dbReference type="NCBI Taxonomy" id="323545"/>
    <lineage>
        <taxon>Eukaryota</taxon>
        <taxon>Fungi</taxon>
        <taxon>Dikarya</taxon>
        <taxon>Ascomycota</taxon>
        <taxon>Pezizomycotina</taxon>
        <taxon>Sordariomycetes</taxon>
        <taxon>Xylariomycetidae</taxon>
        <taxon>Xylariales</taxon>
        <taxon>Xylariaceae</taxon>
        <taxon>Xylaria</taxon>
    </lineage>
</organism>
<feature type="compositionally biased region" description="Basic and acidic residues" evidence="1">
    <location>
        <begin position="63"/>
        <end position="73"/>
    </location>
</feature>
<feature type="compositionally biased region" description="Polar residues" evidence="1">
    <location>
        <begin position="442"/>
        <end position="480"/>
    </location>
</feature>
<dbReference type="SUPFAM" id="SSF50729">
    <property type="entry name" value="PH domain-like"/>
    <property type="match status" value="1"/>
</dbReference>